<dbReference type="EMBL" id="KP211807">
    <property type="protein sequence ID" value="ANV78928.1"/>
    <property type="molecule type" value="Genomic_DNA"/>
</dbReference>
<dbReference type="InterPro" id="IPR052353">
    <property type="entry name" value="Benzoxazolinone_Detox_Enz"/>
</dbReference>
<evidence type="ECO:0000313" key="2">
    <source>
        <dbReference type="EMBL" id="ANV78928.1"/>
    </source>
</evidence>
<organism evidence="2">
    <name type="scientific">uncultured Poseidoniia archaeon</name>
    <dbReference type="NCBI Taxonomy" id="1697135"/>
    <lineage>
        <taxon>Archaea</taxon>
        <taxon>Methanobacteriati</taxon>
        <taxon>Thermoplasmatota</taxon>
        <taxon>Candidatus Poseidoniia</taxon>
        <taxon>environmental samples</taxon>
    </lineage>
</organism>
<dbReference type="AlphaFoldDB" id="A0A1B1T9G8"/>
<proteinExistence type="predicted"/>
<dbReference type="GO" id="GO:0003824">
    <property type="term" value="F:catalytic activity"/>
    <property type="evidence" value="ECO:0007669"/>
    <property type="project" value="InterPro"/>
</dbReference>
<name>A0A1B1T9G8_9ARCH</name>
<evidence type="ECO:0000259" key="1">
    <source>
        <dbReference type="PROSITE" id="PS51340"/>
    </source>
</evidence>
<protein>
    <submittedName>
        <fullName evidence="2">Sulfurase</fullName>
    </submittedName>
</protein>
<reference evidence="2" key="2">
    <citation type="journal article" date="2015" name="ISME J.">
        <title>A new class of marine Euryarchaeota group II from the Mediterranean deep chlorophyll maximum.</title>
        <authorList>
            <person name="Martin-Cuadrado A.B."/>
            <person name="Garcia-Heredia I."/>
            <person name="Molto A.G."/>
            <person name="Lopez-Ubeda R."/>
            <person name="Kimes N."/>
            <person name="Lopez-Garcia P."/>
            <person name="Moreira D."/>
            <person name="Rodriguez-Valera F."/>
        </authorList>
    </citation>
    <scope>NUCLEOTIDE SEQUENCE</scope>
</reference>
<reference evidence="2" key="1">
    <citation type="submission" date="2014-11" db="EMBL/GenBank/DDBJ databases">
        <authorList>
            <person name="Zhu J."/>
            <person name="Qi W."/>
            <person name="Song R."/>
        </authorList>
    </citation>
    <scope>NUCLEOTIDE SEQUENCE</scope>
</reference>
<feature type="domain" description="MOSC" evidence="1">
    <location>
        <begin position="17"/>
        <end position="152"/>
    </location>
</feature>
<dbReference type="PANTHER" id="PTHR30212">
    <property type="entry name" value="PROTEIN YIIM"/>
    <property type="match status" value="1"/>
</dbReference>
<dbReference type="InterPro" id="IPR011037">
    <property type="entry name" value="Pyrv_Knase-like_insert_dom_sf"/>
</dbReference>
<dbReference type="SUPFAM" id="SSF50800">
    <property type="entry name" value="PK beta-barrel domain-like"/>
    <property type="match status" value="1"/>
</dbReference>
<dbReference type="GO" id="GO:0030151">
    <property type="term" value="F:molybdenum ion binding"/>
    <property type="evidence" value="ECO:0007669"/>
    <property type="project" value="InterPro"/>
</dbReference>
<dbReference type="PANTHER" id="PTHR30212:SF2">
    <property type="entry name" value="PROTEIN YIIM"/>
    <property type="match status" value="1"/>
</dbReference>
<sequence length="152" mass="16688">MGQVVSLNINPLGGVPKYPVNQIVIHPNGVEGDKQNDVKYHGGPTRAVCLFSFERIEQLQLEGHPISIGSTGENITIKGIDWNALEIGMKIGIGDVVLELTNTAPPCKTIIESFNDGRFSRILEKNHPGWSRWYASVIKEGIVNSNDLVLLE</sequence>
<dbReference type="InterPro" id="IPR005302">
    <property type="entry name" value="MoCF_Sase_C"/>
</dbReference>
<dbReference type="PROSITE" id="PS51340">
    <property type="entry name" value="MOSC"/>
    <property type="match status" value="1"/>
</dbReference>
<dbReference type="Pfam" id="PF03473">
    <property type="entry name" value="MOSC"/>
    <property type="match status" value="1"/>
</dbReference>
<dbReference type="GO" id="GO:0030170">
    <property type="term" value="F:pyridoxal phosphate binding"/>
    <property type="evidence" value="ECO:0007669"/>
    <property type="project" value="InterPro"/>
</dbReference>
<accession>A0A1B1T9G8</accession>
<dbReference type="Gene3D" id="2.40.33.20">
    <property type="entry name" value="PK beta-barrel domain-like"/>
    <property type="match status" value="1"/>
</dbReference>